<keyword evidence="5 9" id="KW-0997">Cell inner membrane</keyword>
<evidence type="ECO:0000259" key="11">
    <source>
        <dbReference type="Pfam" id="PF25994"/>
    </source>
</evidence>
<evidence type="ECO:0000256" key="9">
    <source>
        <dbReference type="RuleBase" id="RU365093"/>
    </source>
</evidence>
<evidence type="ECO:0000256" key="5">
    <source>
        <dbReference type="ARBA" id="ARBA00022519"/>
    </source>
</evidence>
<evidence type="ECO:0000256" key="8">
    <source>
        <dbReference type="ARBA" id="ARBA00023136"/>
    </source>
</evidence>
<dbReference type="PANTHER" id="PTHR30386">
    <property type="entry name" value="MEMBRANE FUSION SUBUNIT OF EMRAB-TOLC MULTIDRUG EFFLUX PUMP"/>
    <property type="match status" value="1"/>
</dbReference>
<sequence>MRSGLAIAALFFIGFLGWAALFPLDAASHASGTLEPAERNRVIEHREGGTLTRLLVAEGDRVEKGQPLLVLSDPGESSAAEALVVQHLQQLARKARLEAELSGAHEIPIPASGQTMPAHERSRLAEMIAAEARALEARQFTLARQNATHLGRARQARADEQAATSRRLSAIEQVRLIDEQIEALQPLAVKGYVSRSRMRELERARAALQGEIGQFAANEARARSEALAAALEAAQAASAFRERASEELREAEGRLEELAPRLSGARAMLALRTLTAPSTGIVLDLAPAAPGEVIAPGEPIMRIVAQDTGWLCRLHISALDADDLEPGMAASLRFPGIAGRATPELSGTLRVISADALTDPRSTTPYFAGEVTISARQAARFRAEGGDLSRLHAGIPVEARFVLRRRSALDYAFEPLFAGFRHAFSED</sequence>
<keyword evidence="6" id="KW-0812">Transmembrane</keyword>
<name>A0A931MLJ1_9SPHN</name>
<comment type="subcellular location">
    <subcellularLocation>
        <location evidence="1 9">Cell inner membrane</location>
        <topology evidence="1 9">Single-pass membrane protein</topology>
    </subcellularLocation>
</comment>
<dbReference type="InterPro" id="IPR058982">
    <property type="entry name" value="Beta-barrel_AprE"/>
</dbReference>
<evidence type="ECO:0000259" key="12">
    <source>
        <dbReference type="Pfam" id="PF26002"/>
    </source>
</evidence>
<evidence type="ECO:0000256" key="2">
    <source>
        <dbReference type="ARBA" id="ARBA00009477"/>
    </source>
</evidence>
<dbReference type="GO" id="GO:0005886">
    <property type="term" value="C:plasma membrane"/>
    <property type="evidence" value="ECO:0007669"/>
    <property type="project" value="UniProtKB-SubCell"/>
</dbReference>
<keyword evidence="10" id="KW-0175">Coiled coil</keyword>
<dbReference type="InterPro" id="IPR010129">
    <property type="entry name" value="T1SS_HlyD"/>
</dbReference>
<dbReference type="PRINTS" id="PR01490">
    <property type="entry name" value="RTXTOXIND"/>
</dbReference>
<dbReference type="PANTHER" id="PTHR30386:SF17">
    <property type="entry name" value="ALKALINE PROTEASE SECRETION PROTEIN APRE"/>
    <property type="match status" value="1"/>
</dbReference>
<reference evidence="13" key="1">
    <citation type="submission" date="2020-11" db="EMBL/GenBank/DDBJ databases">
        <title>Novosphingobium aureum sp. nov., a marine bacterium isolated from sediment of a salt flat.</title>
        <authorList>
            <person name="Yoo Y."/>
            <person name="Kim J.-J."/>
        </authorList>
    </citation>
    <scope>NUCLEOTIDE SEQUENCE</scope>
    <source>
        <strain evidence="13">YJ-S2-02</strain>
    </source>
</reference>
<proteinExistence type="inferred from homology"/>
<evidence type="ECO:0000256" key="10">
    <source>
        <dbReference type="SAM" id="Coils"/>
    </source>
</evidence>
<gene>
    <name evidence="13" type="ORF">I5E68_13605</name>
</gene>
<evidence type="ECO:0000256" key="6">
    <source>
        <dbReference type="ARBA" id="ARBA00022692"/>
    </source>
</evidence>
<dbReference type="NCBIfam" id="TIGR01843">
    <property type="entry name" value="type_I_hlyD"/>
    <property type="match status" value="1"/>
</dbReference>
<dbReference type="Proteomes" id="UP000617634">
    <property type="component" value="Unassembled WGS sequence"/>
</dbReference>
<feature type="domain" description="AprE-like long alpha-helical hairpin" evidence="11">
    <location>
        <begin position="79"/>
        <end position="266"/>
    </location>
</feature>
<evidence type="ECO:0000313" key="14">
    <source>
        <dbReference type="Proteomes" id="UP000617634"/>
    </source>
</evidence>
<dbReference type="Pfam" id="PF25994">
    <property type="entry name" value="HH_AprE"/>
    <property type="match status" value="1"/>
</dbReference>
<feature type="coiled-coil region" evidence="10">
    <location>
        <begin position="198"/>
        <end position="261"/>
    </location>
</feature>
<keyword evidence="8" id="KW-0472">Membrane</keyword>
<evidence type="ECO:0000256" key="3">
    <source>
        <dbReference type="ARBA" id="ARBA00022448"/>
    </source>
</evidence>
<keyword evidence="14" id="KW-1185">Reference proteome</keyword>
<keyword evidence="7" id="KW-1133">Transmembrane helix</keyword>
<dbReference type="EMBL" id="JADZGI010000002">
    <property type="protein sequence ID" value="MBH0113978.1"/>
    <property type="molecule type" value="Genomic_DNA"/>
</dbReference>
<organism evidence="13 14">
    <name type="scientific">Novosphingobium aureum</name>
    <dbReference type="NCBI Taxonomy" id="2792964"/>
    <lineage>
        <taxon>Bacteria</taxon>
        <taxon>Pseudomonadati</taxon>
        <taxon>Pseudomonadota</taxon>
        <taxon>Alphaproteobacteria</taxon>
        <taxon>Sphingomonadales</taxon>
        <taxon>Sphingomonadaceae</taxon>
        <taxon>Novosphingobium</taxon>
    </lineage>
</organism>
<feature type="domain" description="AprE-like beta-barrel" evidence="12">
    <location>
        <begin position="313"/>
        <end position="402"/>
    </location>
</feature>
<accession>A0A931MLJ1</accession>
<keyword evidence="4 9" id="KW-1003">Cell membrane</keyword>
<comment type="similarity">
    <text evidence="2 9">Belongs to the membrane fusion protein (MFP) (TC 8.A.1) family.</text>
</comment>
<dbReference type="Pfam" id="PF26002">
    <property type="entry name" value="Beta-barrel_AprE"/>
    <property type="match status" value="1"/>
</dbReference>
<evidence type="ECO:0000256" key="7">
    <source>
        <dbReference type="ARBA" id="ARBA00022989"/>
    </source>
</evidence>
<protein>
    <recommendedName>
        <fullName evidence="9">Membrane fusion protein (MFP) family protein</fullName>
    </recommendedName>
</protein>
<dbReference type="InterPro" id="IPR050739">
    <property type="entry name" value="MFP"/>
</dbReference>
<evidence type="ECO:0000256" key="4">
    <source>
        <dbReference type="ARBA" id="ARBA00022475"/>
    </source>
</evidence>
<dbReference type="AlphaFoldDB" id="A0A931MLJ1"/>
<dbReference type="Gene3D" id="2.40.50.100">
    <property type="match status" value="1"/>
</dbReference>
<dbReference type="InterPro" id="IPR058781">
    <property type="entry name" value="HH_AprE-like"/>
</dbReference>
<evidence type="ECO:0000256" key="1">
    <source>
        <dbReference type="ARBA" id="ARBA00004377"/>
    </source>
</evidence>
<dbReference type="GO" id="GO:0015031">
    <property type="term" value="P:protein transport"/>
    <property type="evidence" value="ECO:0007669"/>
    <property type="project" value="InterPro"/>
</dbReference>
<comment type="caution">
    <text evidence="13">The sequence shown here is derived from an EMBL/GenBank/DDBJ whole genome shotgun (WGS) entry which is preliminary data.</text>
</comment>
<evidence type="ECO:0000313" key="13">
    <source>
        <dbReference type="EMBL" id="MBH0113978.1"/>
    </source>
</evidence>
<keyword evidence="3 9" id="KW-0813">Transport</keyword>